<dbReference type="InterPro" id="IPR043313">
    <property type="entry name" value="LRMDA"/>
</dbReference>
<sequence>MPGTSFFNEVKCEVSANEEERSVMTSLGKLVFGDIHQRYIKDSSKRSLTQDDLSAEYTDSLSLAYENLLYMPLDIIERHSITINTLDISYNKFSRNLQFLLEFDHLTSLNLDHNIIDEYTVFPYMPQLELLWLNHNGIDNLYPFIKNLHKSLPNLKYLCLMGNNAAPSYLNDRTSYDHLQYRLFVISWFPRLVHLDDSRVTADQRKEAGRLFKRPLFEDLVCVKYLHNRLTNTFWSFDKQKKNFIV</sequence>
<dbReference type="Proteomes" id="UP000515204">
    <property type="component" value="Unplaced"/>
</dbReference>
<evidence type="ECO:0000313" key="2">
    <source>
        <dbReference type="RefSeq" id="XP_014475633.1"/>
    </source>
</evidence>
<proteinExistence type="predicted"/>
<dbReference type="PANTHER" id="PTHR46282">
    <property type="entry name" value="LEUCINE-RICH MELANOCYTE DIFFERENTIATION-ASSOCIATED PROTEIN"/>
    <property type="match status" value="1"/>
</dbReference>
<organism evidence="1 2">
    <name type="scientific">Dinoponera quadriceps</name>
    <name type="common">South American ant</name>
    <dbReference type="NCBI Taxonomy" id="609295"/>
    <lineage>
        <taxon>Eukaryota</taxon>
        <taxon>Metazoa</taxon>
        <taxon>Ecdysozoa</taxon>
        <taxon>Arthropoda</taxon>
        <taxon>Hexapoda</taxon>
        <taxon>Insecta</taxon>
        <taxon>Pterygota</taxon>
        <taxon>Neoptera</taxon>
        <taxon>Endopterygota</taxon>
        <taxon>Hymenoptera</taxon>
        <taxon>Apocrita</taxon>
        <taxon>Aculeata</taxon>
        <taxon>Formicoidea</taxon>
        <taxon>Formicidae</taxon>
        <taxon>Ponerinae</taxon>
        <taxon>Ponerini</taxon>
        <taxon>Dinoponera</taxon>
    </lineage>
</organism>
<reference evidence="2" key="1">
    <citation type="submission" date="2025-08" db="UniProtKB">
        <authorList>
            <consortium name="RefSeq"/>
        </authorList>
    </citation>
    <scope>IDENTIFICATION</scope>
</reference>
<dbReference type="OrthoDB" id="10251250at2759"/>
<gene>
    <name evidence="2" type="primary">LOC106744964</name>
</gene>
<evidence type="ECO:0000313" key="1">
    <source>
        <dbReference type="Proteomes" id="UP000515204"/>
    </source>
</evidence>
<dbReference type="RefSeq" id="XP_014475633.1">
    <property type="nucleotide sequence ID" value="XM_014620147.1"/>
</dbReference>
<keyword evidence="1" id="KW-1185">Reference proteome</keyword>
<dbReference type="KEGG" id="dqu:106744964"/>
<accession>A0A6P3XBK1</accession>
<dbReference type="AlphaFoldDB" id="A0A6P3XBK1"/>
<name>A0A6P3XBK1_DINQU</name>
<dbReference type="SUPFAM" id="SSF52058">
    <property type="entry name" value="L domain-like"/>
    <property type="match status" value="1"/>
</dbReference>
<dbReference type="InterPro" id="IPR032675">
    <property type="entry name" value="LRR_dom_sf"/>
</dbReference>
<dbReference type="PANTHER" id="PTHR46282:SF1">
    <property type="entry name" value="LEUCINE-RICH REPEAT-CONTAINING PROTEIN 72-LIKE"/>
    <property type="match status" value="1"/>
</dbReference>
<protein>
    <submittedName>
        <fullName evidence="2">Leucine-rich repeat-containing protein C10orf11-like isoform X1</fullName>
    </submittedName>
</protein>
<dbReference type="GeneID" id="106744964"/>
<dbReference type="Gene3D" id="3.80.10.10">
    <property type="entry name" value="Ribonuclease Inhibitor"/>
    <property type="match status" value="1"/>
</dbReference>